<evidence type="ECO:0000313" key="1">
    <source>
        <dbReference type="EMBL" id="KTD23505.1"/>
    </source>
</evidence>
<evidence type="ECO:0000313" key="2">
    <source>
        <dbReference type="Proteomes" id="UP000054908"/>
    </source>
</evidence>
<dbReference type="Proteomes" id="UP000054908">
    <property type="component" value="Unassembled WGS sequence"/>
</dbReference>
<reference evidence="1 2" key="1">
    <citation type="submission" date="2015-11" db="EMBL/GenBank/DDBJ databases">
        <title>Genomic analysis of 38 Legionella species identifies large and diverse effector repertoires.</title>
        <authorList>
            <person name="Burstein D."/>
            <person name="Amaro F."/>
            <person name="Zusman T."/>
            <person name="Lifshitz Z."/>
            <person name="Cohen O."/>
            <person name="Gilbert J.A."/>
            <person name="Pupko T."/>
            <person name="Shuman H.A."/>
            <person name="Segal G."/>
        </authorList>
    </citation>
    <scope>NUCLEOTIDE SEQUENCE [LARGE SCALE GENOMIC DNA]</scope>
    <source>
        <strain evidence="1 2">PX-1-G2-E2</strain>
    </source>
</reference>
<keyword evidence="2" id="KW-1185">Reference proteome</keyword>
<name>A0A0W0VTX0_9GAMM</name>
<sequence>MSRLGSTLLQRSLPRVWRSLAFARDDKGGVVLSEAKDLLDGAPAKSREVLRFAQDDEVQGGSPILLASQARSLNIN</sequence>
<dbReference type="PATRIC" id="fig|466.6.peg.3405"/>
<comment type="caution">
    <text evidence="1">The sequence shown here is derived from an EMBL/GenBank/DDBJ whole genome shotgun (WGS) entry which is preliminary data.</text>
</comment>
<dbReference type="STRING" id="466.Lmac_3181"/>
<dbReference type="EMBL" id="LNYL01000054">
    <property type="protein sequence ID" value="KTD23505.1"/>
    <property type="molecule type" value="Genomic_DNA"/>
</dbReference>
<proteinExistence type="predicted"/>
<protein>
    <submittedName>
        <fullName evidence="1">Uncharacterized protein</fullName>
    </submittedName>
</protein>
<dbReference type="RefSeq" id="WP_058453848.1">
    <property type="nucleotide sequence ID" value="NZ_CAAAIB010000011.1"/>
</dbReference>
<organism evidence="1 2">
    <name type="scientific">Legionella maceachernii</name>
    <dbReference type="NCBI Taxonomy" id="466"/>
    <lineage>
        <taxon>Bacteria</taxon>
        <taxon>Pseudomonadati</taxon>
        <taxon>Pseudomonadota</taxon>
        <taxon>Gammaproteobacteria</taxon>
        <taxon>Legionellales</taxon>
        <taxon>Legionellaceae</taxon>
        <taxon>Legionella</taxon>
    </lineage>
</organism>
<gene>
    <name evidence="1" type="ORF">Lmac_3181</name>
</gene>
<accession>A0A0W0VTX0</accession>
<dbReference type="AlphaFoldDB" id="A0A0W0VTX0"/>